<keyword evidence="3" id="KW-0732">Signal</keyword>
<dbReference type="SMART" id="SM00255">
    <property type="entry name" value="TIR"/>
    <property type="match status" value="1"/>
</dbReference>
<evidence type="ECO:0000313" key="8">
    <source>
        <dbReference type="EMBL" id="KAK7873508.1"/>
    </source>
</evidence>
<evidence type="ECO:0000256" key="3">
    <source>
        <dbReference type="ARBA" id="ARBA00022729"/>
    </source>
</evidence>
<evidence type="ECO:0000256" key="5">
    <source>
        <dbReference type="ARBA" id="ARBA00023136"/>
    </source>
</evidence>
<dbReference type="Pfam" id="PF01582">
    <property type="entry name" value="TIR"/>
    <property type="match status" value="1"/>
</dbReference>
<proteinExistence type="predicted"/>
<dbReference type="AlphaFoldDB" id="A0AAN9Z9L5"/>
<feature type="domain" description="TIR" evidence="7">
    <location>
        <begin position="1"/>
        <end position="124"/>
    </location>
</feature>
<evidence type="ECO:0000259" key="7">
    <source>
        <dbReference type="PROSITE" id="PS50104"/>
    </source>
</evidence>
<keyword evidence="5" id="KW-0472">Membrane</keyword>
<evidence type="ECO:0000256" key="1">
    <source>
        <dbReference type="ARBA" id="ARBA00004370"/>
    </source>
</evidence>
<name>A0AAN9Z9L5_9ORTH</name>
<dbReference type="EMBL" id="JAZDUA010000012">
    <property type="protein sequence ID" value="KAK7873508.1"/>
    <property type="molecule type" value="Genomic_DNA"/>
</dbReference>
<evidence type="ECO:0000256" key="6">
    <source>
        <dbReference type="SAM" id="MobiDB-lite"/>
    </source>
</evidence>
<evidence type="ECO:0000313" key="9">
    <source>
        <dbReference type="Proteomes" id="UP001378592"/>
    </source>
</evidence>
<reference evidence="8 9" key="1">
    <citation type="submission" date="2024-03" db="EMBL/GenBank/DDBJ databases">
        <title>The genome assembly and annotation of the cricket Gryllus longicercus Weissman &amp; Gray.</title>
        <authorList>
            <person name="Szrajer S."/>
            <person name="Gray D."/>
            <person name="Ylla G."/>
        </authorList>
    </citation>
    <scope>NUCLEOTIDE SEQUENCE [LARGE SCALE GENOMIC DNA]</scope>
    <source>
        <strain evidence="8">DAG 2021-001</strain>
        <tissue evidence="8">Whole body minus gut</tissue>
    </source>
</reference>
<keyword evidence="4" id="KW-1133">Transmembrane helix</keyword>
<dbReference type="PANTHER" id="PTHR24365:SF530">
    <property type="entry name" value="MSTPROX-RELATED"/>
    <property type="match status" value="1"/>
</dbReference>
<protein>
    <recommendedName>
        <fullName evidence="7">TIR domain-containing protein</fullName>
    </recommendedName>
</protein>
<evidence type="ECO:0000256" key="4">
    <source>
        <dbReference type="ARBA" id="ARBA00022989"/>
    </source>
</evidence>
<dbReference type="Gene3D" id="3.40.50.10140">
    <property type="entry name" value="Toll/interleukin-1 receptor homology (TIR) domain"/>
    <property type="match status" value="1"/>
</dbReference>
<sequence>MNILAPFIEDGPEKYKAYIHERAFTLGCNIDTNIVEAIEKSRRSLLVVSQAFLASEFCKKEYDMVTHRAFESNHAYMVILRFGPLRKESLPRPLRLYMSTKTYLEWPDDPSQLDALEVRKRLVKALGRSLYEQEQKQTCQEQTKEKHQPEKNEATHRLTECFSYRSQDPLYT</sequence>
<dbReference type="GO" id="GO:0038023">
    <property type="term" value="F:signaling receptor activity"/>
    <property type="evidence" value="ECO:0007669"/>
    <property type="project" value="TreeGrafter"/>
</dbReference>
<dbReference type="PANTHER" id="PTHR24365">
    <property type="entry name" value="TOLL-LIKE RECEPTOR"/>
    <property type="match status" value="1"/>
</dbReference>
<accession>A0AAN9Z9L5</accession>
<keyword evidence="9" id="KW-1185">Reference proteome</keyword>
<dbReference type="GO" id="GO:0005886">
    <property type="term" value="C:plasma membrane"/>
    <property type="evidence" value="ECO:0007669"/>
    <property type="project" value="TreeGrafter"/>
</dbReference>
<comment type="caution">
    <text evidence="8">The sequence shown here is derived from an EMBL/GenBank/DDBJ whole genome shotgun (WGS) entry which is preliminary data.</text>
</comment>
<dbReference type="Proteomes" id="UP001378592">
    <property type="component" value="Unassembled WGS sequence"/>
</dbReference>
<gene>
    <name evidence="8" type="ORF">R5R35_008770</name>
</gene>
<organism evidence="8 9">
    <name type="scientific">Gryllus longicercus</name>
    <dbReference type="NCBI Taxonomy" id="2509291"/>
    <lineage>
        <taxon>Eukaryota</taxon>
        <taxon>Metazoa</taxon>
        <taxon>Ecdysozoa</taxon>
        <taxon>Arthropoda</taxon>
        <taxon>Hexapoda</taxon>
        <taxon>Insecta</taxon>
        <taxon>Pterygota</taxon>
        <taxon>Neoptera</taxon>
        <taxon>Polyneoptera</taxon>
        <taxon>Orthoptera</taxon>
        <taxon>Ensifera</taxon>
        <taxon>Gryllidea</taxon>
        <taxon>Grylloidea</taxon>
        <taxon>Gryllidae</taxon>
        <taxon>Gryllinae</taxon>
        <taxon>Gryllus</taxon>
    </lineage>
</organism>
<keyword evidence="2" id="KW-0812">Transmembrane</keyword>
<feature type="region of interest" description="Disordered" evidence="6">
    <location>
        <begin position="137"/>
        <end position="159"/>
    </location>
</feature>
<dbReference type="PROSITE" id="PS50104">
    <property type="entry name" value="TIR"/>
    <property type="match status" value="1"/>
</dbReference>
<dbReference type="InterPro" id="IPR000157">
    <property type="entry name" value="TIR_dom"/>
</dbReference>
<dbReference type="SUPFAM" id="SSF52200">
    <property type="entry name" value="Toll/Interleukin receptor TIR domain"/>
    <property type="match status" value="1"/>
</dbReference>
<evidence type="ECO:0000256" key="2">
    <source>
        <dbReference type="ARBA" id="ARBA00022692"/>
    </source>
</evidence>
<dbReference type="InterPro" id="IPR035897">
    <property type="entry name" value="Toll_tir_struct_dom_sf"/>
</dbReference>
<comment type="subcellular location">
    <subcellularLocation>
        <location evidence="1">Membrane</location>
    </subcellularLocation>
</comment>
<feature type="compositionally biased region" description="Basic and acidic residues" evidence="6">
    <location>
        <begin position="142"/>
        <end position="159"/>
    </location>
</feature>
<dbReference type="GO" id="GO:0007165">
    <property type="term" value="P:signal transduction"/>
    <property type="evidence" value="ECO:0007669"/>
    <property type="project" value="InterPro"/>
</dbReference>